<dbReference type="Gene3D" id="3.30.70.270">
    <property type="match status" value="1"/>
</dbReference>
<feature type="domain" description="GGDEF" evidence="2">
    <location>
        <begin position="249"/>
        <end position="385"/>
    </location>
</feature>
<protein>
    <submittedName>
        <fullName evidence="3">GGDEF domain-containing protein</fullName>
    </submittedName>
</protein>
<dbReference type="CDD" id="cd01949">
    <property type="entry name" value="GGDEF"/>
    <property type="match status" value="1"/>
</dbReference>
<dbReference type="InterPro" id="IPR043128">
    <property type="entry name" value="Rev_trsase/Diguanyl_cyclase"/>
</dbReference>
<dbReference type="Proteomes" id="UP001286174">
    <property type="component" value="Unassembled WGS sequence"/>
</dbReference>
<dbReference type="InterPro" id="IPR050469">
    <property type="entry name" value="Diguanylate_Cyclase"/>
</dbReference>
<evidence type="ECO:0000313" key="3">
    <source>
        <dbReference type="EMBL" id="MDX8419577.1"/>
    </source>
</evidence>
<feature type="transmembrane region" description="Helical" evidence="1">
    <location>
        <begin position="145"/>
        <end position="164"/>
    </location>
</feature>
<keyword evidence="1" id="KW-0812">Transmembrane</keyword>
<keyword evidence="4" id="KW-1185">Reference proteome</keyword>
<evidence type="ECO:0000259" key="2">
    <source>
        <dbReference type="PROSITE" id="PS50887"/>
    </source>
</evidence>
<gene>
    <name evidence="3" type="ORF">MOZ60_05675</name>
</gene>
<feature type="transmembrane region" description="Helical" evidence="1">
    <location>
        <begin position="103"/>
        <end position="125"/>
    </location>
</feature>
<dbReference type="EMBL" id="JALBUR010000011">
    <property type="protein sequence ID" value="MDX8419577.1"/>
    <property type="molecule type" value="Genomic_DNA"/>
</dbReference>
<name>A0AB35U1J5_9FIRM</name>
<feature type="transmembrane region" description="Helical" evidence="1">
    <location>
        <begin position="176"/>
        <end position="199"/>
    </location>
</feature>
<keyword evidence="1" id="KW-0472">Membrane</keyword>
<dbReference type="PROSITE" id="PS50887">
    <property type="entry name" value="GGDEF"/>
    <property type="match status" value="1"/>
</dbReference>
<comment type="caution">
    <text evidence="3">The sequence shown here is derived from an EMBL/GenBank/DDBJ whole genome shotgun (WGS) entry which is preliminary data.</text>
</comment>
<feature type="transmembrane region" description="Helical" evidence="1">
    <location>
        <begin position="6"/>
        <end position="25"/>
    </location>
</feature>
<keyword evidence="1" id="KW-1133">Transmembrane helix</keyword>
<dbReference type="Pfam" id="PF00990">
    <property type="entry name" value="GGDEF"/>
    <property type="match status" value="1"/>
</dbReference>
<evidence type="ECO:0000256" key="1">
    <source>
        <dbReference type="SAM" id="Phobius"/>
    </source>
</evidence>
<dbReference type="SUPFAM" id="SSF55073">
    <property type="entry name" value="Nucleotide cyclase"/>
    <property type="match status" value="1"/>
</dbReference>
<dbReference type="InterPro" id="IPR029787">
    <property type="entry name" value="Nucleotide_cyclase"/>
</dbReference>
<sequence>MNVPGWLVLNVYVGIIAVMLLAMTVSKKMLIRQDRSFVFMLAVILFLLFADSFHKAQLSSTLGQWLCHAGTYIVFAADPVGYLSALVYIDSWTAGTKDHAEKLFYDVVICYVIVNFILVTVSAVFRLDWFYYYQGTSYQHGRLYVVRGLMNMAFCAFISLYIFLRRRQIMTNYTTVVVLFPLCILLAGFLQVFIGGASYEYAGSVLACLMLFLKVQAHNVDTDYLTGLLNRRGIASQLEYQCTHYRSGHSFLVYMIDIDFFKQINDEYGHHAGDEALKALAGLLLDTFGKKASIGRYGGDEFLVIDFESSKQGAEKKLKELDSRCQIFNQHCKLDCPLSFSAGFAFYDPEIDSDVDKFFHHIDELMYEQKRSHHALRNNISFSETGC</sequence>
<evidence type="ECO:0000313" key="4">
    <source>
        <dbReference type="Proteomes" id="UP001286174"/>
    </source>
</evidence>
<dbReference type="PANTHER" id="PTHR45138:SF9">
    <property type="entry name" value="DIGUANYLATE CYCLASE DGCM-RELATED"/>
    <property type="match status" value="1"/>
</dbReference>
<dbReference type="AlphaFoldDB" id="A0AB35U1J5"/>
<dbReference type="GO" id="GO:0052621">
    <property type="term" value="F:diguanylate cyclase activity"/>
    <property type="evidence" value="ECO:0007669"/>
    <property type="project" value="TreeGrafter"/>
</dbReference>
<reference evidence="3 4" key="1">
    <citation type="submission" date="2022-03" db="EMBL/GenBank/DDBJ databases">
        <title>Novel taxa within the pig intestine.</title>
        <authorList>
            <person name="Wylensek D."/>
            <person name="Bishof K."/>
            <person name="Afrizal A."/>
            <person name="Clavel T."/>
        </authorList>
    </citation>
    <scope>NUCLEOTIDE SEQUENCE [LARGE SCALE GENOMIC DNA]</scope>
    <source>
        <strain evidence="3 4">CLA-KB-P133</strain>
    </source>
</reference>
<dbReference type="RefSeq" id="WP_370595950.1">
    <property type="nucleotide sequence ID" value="NZ_JALBUR010000011.1"/>
</dbReference>
<dbReference type="SMART" id="SM00267">
    <property type="entry name" value="GGDEF"/>
    <property type="match status" value="1"/>
</dbReference>
<dbReference type="PANTHER" id="PTHR45138">
    <property type="entry name" value="REGULATORY COMPONENTS OF SENSORY TRANSDUCTION SYSTEM"/>
    <property type="match status" value="1"/>
</dbReference>
<feature type="transmembrane region" description="Helical" evidence="1">
    <location>
        <begin position="37"/>
        <end position="57"/>
    </location>
</feature>
<organism evidence="3 4">
    <name type="scientific">Grylomicrobium aquisgranensis</name>
    <dbReference type="NCBI Taxonomy" id="2926318"/>
    <lineage>
        <taxon>Bacteria</taxon>
        <taxon>Bacillati</taxon>
        <taxon>Bacillota</taxon>
        <taxon>Erysipelotrichia</taxon>
        <taxon>Erysipelotrichales</taxon>
        <taxon>Erysipelotrichaceae</taxon>
        <taxon>Grylomicrobium</taxon>
    </lineage>
</organism>
<dbReference type="InterPro" id="IPR000160">
    <property type="entry name" value="GGDEF_dom"/>
</dbReference>
<accession>A0AB35U1J5</accession>
<dbReference type="NCBIfam" id="TIGR00254">
    <property type="entry name" value="GGDEF"/>
    <property type="match status" value="1"/>
</dbReference>
<feature type="transmembrane region" description="Helical" evidence="1">
    <location>
        <begin position="69"/>
        <end position="91"/>
    </location>
</feature>
<proteinExistence type="predicted"/>